<dbReference type="InterPro" id="IPR038706">
    <property type="entry name" value="Type_VI_SciN-like_sf"/>
</dbReference>
<keyword evidence="2" id="KW-1185">Reference proteome</keyword>
<dbReference type="HOGENOM" id="CLU_092347_3_1_6"/>
<dbReference type="InterPro" id="IPR017734">
    <property type="entry name" value="T6SS_SciN"/>
</dbReference>
<evidence type="ECO:0000313" key="2">
    <source>
        <dbReference type="Proteomes" id="UP000000466"/>
    </source>
</evidence>
<accession>K4KJC2</accession>
<dbReference type="PANTHER" id="PTHR37625:SF4">
    <property type="entry name" value="OUTER MEMBRANE LIPOPROTEIN"/>
    <property type="match status" value="1"/>
</dbReference>
<dbReference type="Gene3D" id="2.60.40.4150">
    <property type="entry name" value="Type VI secretion system, lipoprotein SciN"/>
    <property type="match status" value="1"/>
</dbReference>
<gene>
    <name evidence="1" type="ordered locus">M5M_04405</name>
</gene>
<dbReference type="RefSeq" id="WP_016389216.1">
    <property type="nucleotide sequence ID" value="NC_018868.3"/>
</dbReference>
<dbReference type="Proteomes" id="UP000000466">
    <property type="component" value="Chromosome"/>
</dbReference>
<protein>
    <submittedName>
        <fullName evidence="1">Uncharacterized protein</fullName>
    </submittedName>
</protein>
<dbReference type="eggNOG" id="COG3521">
    <property type="taxonomic scope" value="Bacteria"/>
</dbReference>
<dbReference type="PANTHER" id="PTHR37625">
    <property type="entry name" value="OUTER MEMBRANE LIPOPROTEIN-RELATED"/>
    <property type="match status" value="1"/>
</dbReference>
<dbReference type="AlphaFoldDB" id="K4KJC2"/>
<reference evidence="1 2" key="1">
    <citation type="journal article" date="2013" name="Genome Announc.">
        <title>Complete genome sequence of Simiduia agarivorans SA1(T), a marine bacterium able to degrade a variety of polysaccharides.</title>
        <authorList>
            <person name="Lin S.Y."/>
            <person name="Shieh W.Y."/>
            <person name="Chen J.S."/>
            <person name="Tang S.L."/>
        </authorList>
    </citation>
    <scope>NUCLEOTIDE SEQUENCE [LARGE SCALE GENOMIC DNA]</scope>
    <source>
        <strain evidence="2">DSM 21679 / JCM 13881 / BCRC 17597 / SA1</strain>
    </source>
</reference>
<organism evidence="1 2">
    <name type="scientific">Simiduia agarivorans (strain DSM 21679 / JCM 13881 / BCRC 17597 / SA1)</name>
    <dbReference type="NCBI Taxonomy" id="1117647"/>
    <lineage>
        <taxon>Bacteria</taxon>
        <taxon>Pseudomonadati</taxon>
        <taxon>Pseudomonadota</taxon>
        <taxon>Gammaproteobacteria</taxon>
        <taxon>Cellvibrionales</taxon>
        <taxon>Cellvibrionaceae</taxon>
        <taxon>Simiduia</taxon>
    </lineage>
</organism>
<dbReference type="STRING" id="1117647.M5M_04405"/>
<name>K4KJC2_SIMAS</name>
<dbReference type="KEGG" id="saga:M5M_04405"/>
<proteinExistence type="predicted"/>
<dbReference type="NCBIfam" id="TIGR03352">
    <property type="entry name" value="VI_chp_3"/>
    <property type="match status" value="1"/>
</dbReference>
<sequence>MKNIARLLLSAGISLITVLIVSGCQTTRETLNLDTNAEVHLYAGEHINPDQDSRASPLVIRLFKLADDRQFGREDFLNLYENAENRLGKDLLDTIVLKELAPGEHRVENLSLTPEVAYIGVLAEFVQYQDASAVTIFPITAHTSNEIHLQIEKLALKAGKPIKKSRR</sequence>
<evidence type="ECO:0000313" key="1">
    <source>
        <dbReference type="EMBL" id="AFU98088.2"/>
    </source>
</evidence>
<dbReference type="PROSITE" id="PS51257">
    <property type="entry name" value="PROKAR_LIPOPROTEIN"/>
    <property type="match status" value="1"/>
</dbReference>
<dbReference type="Pfam" id="PF12790">
    <property type="entry name" value="T6SS-SciN"/>
    <property type="match status" value="1"/>
</dbReference>
<dbReference type="EMBL" id="CP003746">
    <property type="protein sequence ID" value="AFU98088.2"/>
    <property type="molecule type" value="Genomic_DNA"/>
</dbReference>
<dbReference type="OrthoDB" id="5471061at2"/>